<reference evidence="1" key="2">
    <citation type="journal article" date="2023" name="IMA Fungus">
        <title>Comparative genomic study of the Penicillium genus elucidates a diverse pangenome and 15 lateral gene transfer events.</title>
        <authorList>
            <person name="Petersen C."/>
            <person name="Sorensen T."/>
            <person name="Nielsen M.R."/>
            <person name="Sondergaard T.E."/>
            <person name="Sorensen J.L."/>
            <person name="Fitzpatrick D.A."/>
            <person name="Frisvad J.C."/>
            <person name="Nielsen K.L."/>
        </authorList>
    </citation>
    <scope>NUCLEOTIDE SEQUENCE</scope>
    <source>
        <strain evidence="1">IBT 29864</strain>
    </source>
</reference>
<protein>
    <submittedName>
        <fullName evidence="1">Uncharacterized protein</fullName>
    </submittedName>
</protein>
<dbReference type="GeneID" id="81444050"/>
<evidence type="ECO:0000313" key="1">
    <source>
        <dbReference type="EMBL" id="KAJ5359545.1"/>
    </source>
</evidence>
<sequence length="76" mass="8656">MAFRPGSPFELPNGRLIRGPHRLGVCGICAVDYDFIYEDEDREEESDGPDYEVDRKRRESACASLASYPSTRIPFK</sequence>
<comment type="caution">
    <text evidence="1">The sequence shown here is derived from an EMBL/GenBank/DDBJ whole genome shotgun (WGS) entry which is preliminary data.</text>
</comment>
<organism evidence="1 2">
    <name type="scientific">Penicillium cataractarum</name>
    <dbReference type="NCBI Taxonomy" id="2100454"/>
    <lineage>
        <taxon>Eukaryota</taxon>
        <taxon>Fungi</taxon>
        <taxon>Dikarya</taxon>
        <taxon>Ascomycota</taxon>
        <taxon>Pezizomycotina</taxon>
        <taxon>Eurotiomycetes</taxon>
        <taxon>Eurotiomycetidae</taxon>
        <taxon>Eurotiales</taxon>
        <taxon>Aspergillaceae</taxon>
        <taxon>Penicillium</taxon>
    </lineage>
</organism>
<dbReference type="Proteomes" id="UP001147782">
    <property type="component" value="Unassembled WGS sequence"/>
</dbReference>
<evidence type="ECO:0000313" key="2">
    <source>
        <dbReference type="Proteomes" id="UP001147782"/>
    </source>
</evidence>
<dbReference type="EMBL" id="JAPZBS010000009">
    <property type="protein sequence ID" value="KAJ5359545.1"/>
    <property type="molecule type" value="Genomic_DNA"/>
</dbReference>
<gene>
    <name evidence="1" type="ORF">N7496_011958</name>
</gene>
<proteinExistence type="predicted"/>
<dbReference type="RefSeq" id="XP_056550831.1">
    <property type="nucleotide sequence ID" value="XM_056704871.1"/>
</dbReference>
<accession>A0A9W9UY74</accession>
<keyword evidence="2" id="KW-1185">Reference proteome</keyword>
<name>A0A9W9UY74_9EURO</name>
<reference evidence="1" key="1">
    <citation type="submission" date="2022-11" db="EMBL/GenBank/DDBJ databases">
        <authorList>
            <person name="Petersen C."/>
        </authorList>
    </citation>
    <scope>NUCLEOTIDE SEQUENCE</scope>
    <source>
        <strain evidence="1">IBT 29864</strain>
    </source>
</reference>
<dbReference type="AlphaFoldDB" id="A0A9W9UY74"/>